<feature type="transmembrane region" description="Helical" evidence="1">
    <location>
        <begin position="43"/>
        <end position="63"/>
    </location>
</feature>
<keyword evidence="1" id="KW-0472">Membrane</keyword>
<gene>
    <name evidence="2" type="ORF">EV138_3840</name>
</gene>
<dbReference type="OrthoDB" id="3343963at2"/>
<evidence type="ECO:0000256" key="1">
    <source>
        <dbReference type="SAM" id="Phobius"/>
    </source>
</evidence>
<protein>
    <submittedName>
        <fullName evidence="2">Uncharacterized protein</fullName>
    </submittedName>
</protein>
<dbReference type="EMBL" id="SOCE01000001">
    <property type="protein sequence ID" value="TDU90255.1"/>
    <property type="molecule type" value="Genomic_DNA"/>
</dbReference>
<keyword evidence="3" id="KW-1185">Reference proteome</keyword>
<reference evidence="2 3" key="1">
    <citation type="submission" date="2019-03" db="EMBL/GenBank/DDBJ databases">
        <title>Genomic Encyclopedia of Type Strains, Phase III (KMG-III): the genomes of soil and plant-associated and newly described type strains.</title>
        <authorList>
            <person name="Whitman W."/>
        </authorList>
    </citation>
    <scope>NUCLEOTIDE SEQUENCE [LARGE SCALE GENOMIC DNA]</scope>
    <source>
        <strain evidence="2 3">VKM Ac-2575</strain>
    </source>
</reference>
<evidence type="ECO:0000313" key="2">
    <source>
        <dbReference type="EMBL" id="TDU90255.1"/>
    </source>
</evidence>
<comment type="caution">
    <text evidence="2">The sequence shown here is derived from an EMBL/GenBank/DDBJ whole genome shotgun (WGS) entry which is preliminary data.</text>
</comment>
<keyword evidence="1" id="KW-1133">Transmembrane helix</keyword>
<accession>A0A4R7TDT2</accession>
<keyword evidence="1" id="KW-0812">Transmembrane</keyword>
<evidence type="ECO:0000313" key="3">
    <source>
        <dbReference type="Proteomes" id="UP000295151"/>
    </source>
</evidence>
<dbReference type="AlphaFoldDB" id="A0A4R7TDT2"/>
<proteinExistence type="predicted"/>
<dbReference type="Proteomes" id="UP000295151">
    <property type="component" value="Unassembled WGS sequence"/>
</dbReference>
<dbReference type="RefSeq" id="WP_133980189.1">
    <property type="nucleotide sequence ID" value="NZ_SOCE01000001.1"/>
</dbReference>
<organism evidence="2 3">
    <name type="scientific">Kribbella voronezhensis</name>
    <dbReference type="NCBI Taxonomy" id="2512212"/>
    <lineage>
        <taxon>Bacteria</taxon>
        <taxon>Bacillati</taxon>
        <taxon>Actinomycetota</taxon>
        <taxon>Actinomycetes</taxon>
        <taxon>Propionibacteriales</taxon>
        <taxon>Kribbellaceae</taxon>
        <taxon>Kribbella</taxon>
    </lineage>
</organism>
<sequence>MNTEEDYTGLLQALREDNAPDTDGISIDRAIQDGRRTVRRRRVAGGAAVIAVIAAVSTAPLLLNGIGNPDDGVAVAPSPGSVQFFGVWSQAFEAGSAGGFTPYRYKTGRYWQDIALRPVTAGLGKEAWAGVTMLAQGIEPGTSDNSWAEKSPIANIEGRPAFLLDQAKAGVRIAWQYADNSWGIVTVTGSSAAQVDRARQIAESVHRGAGRPVTVPFTVSRAAIGSELEVTSVSAPIGTGTPDATPTEYLLGLDVGAGTESGSVIESVGSGPVPPAERQPQLTVGITTPPPAFTPTTTVNGRPAEVHADDNYTRFSLTKGYLAIAEQSPLSSYLTNFTAIAASIKLTGANGDPVR</sequence>
<name>A0A4R7TDT2_9ACTN</name>